<dbReference type="OrthoDB" id="2189509at2759"/>
<accession>A0A4P9Z5R8</accession>
<keyword evidence="2" id="KW-1185">Reference proteome</keyword>
<name>A0A4P9Z5R8_9FUNG</name>
<dbReference type="Pfam" id="PF17010">
    <property type="entry name" value="DUF5092"/>
    <property type="match status" value="1"/>
</dbReference>
<organism evidence="1 2">
    <name type="scientific">Syncephalis pseudoplumigaleata</name>
    <dbReference type="NCBI Taxonomy" id="1712513"/>
    <lineage>
        <taxon>Eukaryota</taxon>
        <taxon>Fungi</taxon>
        <taxon>Fungi incertae sedis</taxon>
        <taxon>Zoopagomycota</taxon>
        <taxon>Zoopagomycotina</taxon>
        <taxon>Zoopagomycetes</taxon>
        <taxon>Zoopagales</taxon>
        <taxon>Piptocephalidaceae</taxon>
        <taxon>Syncephalis</taxon>
    </lineage>
</organism>
<gene>
    <name evidence="1" type="ORF">SYNPS1DRAFT_1840</name>
</gene>
<reference evidence="2" key="1">
    <citation type="journal article" date="2018" name="Nat. Microbiol.">
        <title>Leveraging single-cell genomics to expand the fungal tree of life.</title>
        <authorList>
            <person name="Ahrendt S.R."/>
            <person name="Quandt C.A."/>
            <person name="Ciobanu D."/>
            <person name="Clum A."/>
            <person name="Salamov A."/>
            <person name="Andreopoulos B."/>
            <person name="Cheng J.F."/>
            <person name="Woyke T."/>
            <person name="Pelin A."/>
            <person name="Henrissat B."/>
            <person name="Reynolds N.K."/>
            <person name="Benny G.L."/>
            <person name="Smith M.E."/>
            <person name="James T.Y."/>
            <person name="Grigoriev I.V."/>
        </authorList>
    </citation>
    <scope>NUCLEOTIDE SEQUENCE [LARGE SCALE GENOMIC DNA]</scope>
    <source>
        <strain evidence="2">Benny S71-1</strain>
    </source>
</reference>
<evidence type="ECO:0000313" key="2">
    <source>
        <dbReference type="Proteomes" id="UP000278143"/>
    </source>
</evidence>
<feature type="non-terminal residue" evidence="1">
    <location>
        <position position="1"/>
    </location>
</feature>
<dbReference type="InterPro" id="IPR031537">
    <property type="entry name" value="DUF5092"/>
</dbReference>
<proteinExistence type="predicted"/>
<evidence type="ECO:0000313" key="1">
    <source>
        <dbReference type="EMBL" id="RKP27875.1"/>
    </source>
</evidence>
<dbReference type="AlphaFoldDB" id="A0A4P9Z5R8"/>
<feature type="non-terminal residue" evidence="1">
    <location>
        <position position="78"/>
    </location>
</feature>
<dbReference type="EMBL" id="KZ989140">
    <property type="protein sequence ID" value="RKP27875.1"/>
    <property type="molecule type" value="Genomic_DNA"/>
</dbReference>
<protein>
    <submittedName>
        <fullName evidence="1">Uncharacterized protein</fullName>
    </submittedName>
</protein>
<sequence>DPFTLESFARLVAMHADRDCDMIIARVRTVDPRDATRYNYFHYAAHHLNKILFRTEPERGLLHRVRTKNVSIHSVYST</sequence>
<dbReference type="Proteomes" id="UP000278143">
    <property type="component" value="Unassembled WGS sequence"/>
</dbReference>